<dbReference type="EMBL" id="JAVRJZ010000015">
    <property type="protein sequence ID" value="KAK2712401.1"/>
    <property type="molecule type" value="Genomic_DNA"/>
</dbReference>
<gene>
    <name evidence="1" type="ORF">QYM36_011174</name>
</gene>
<proteinExistence type="predicted"/>
<dbReference type="AlphaFoldDB" id="A0AA88HR86"/>
<evidence type="ECO:0000313" key="2">
    <source>
        <dbReference type="Proteomes" id="UP001187531"/>
    </source>
</evidence>
<accession>A0AA88HR86</accession>
<keyword evidence="2" id="KW-1185">Reference proteome</keyword>
<protein>
    <submittedName>
        <fullName evidence="1">Uncharacterized protein</fullName>
    </submittedName>
</protein>
<evidence type="ECO:0000313" key="1">
    <source>
        <dbReference type="EMBL" id="KAK2712401.1"/>
    </source>
</evidence>
<name>A0AA88HR86_ARTSF</name>
<feature type="non-terminal residue" evidence="1">
    <location>
        <position position="53"/>
    </location>
</feature>
<organism evidence="1 2">
    <name type="scientific">Artemia franciscana</name>
    <name type="common">Brine shrimp</name>
    <name type="synonym">Artemia sanfranciscana</name>
    <dbReference type="NCBI Taxonomy" id="6661"/>
    <lineage>
        <taxon>Eukaryota</taxon>
        <taxon>Metazoa</taxon>
        <taxon>Ecdysozoa</taxon>
        <taxon>Arthropoda</taxon>
        <taxon>Crustacea</taxon>
        <taxon>Branchiopoda</taxon>
        <taxon>Anostraca</taxon>
        <taxon>Artemiidae</taxon>
        <taxon>Artemia</taxon>
    </lineage>
</organism>
<comment type="caution">
    <text evidence="1">The sequence shown here is derived from an EMBL/GenBank/DDBJ whole genome shotgun (WGS) entry which is preliminary data.</text>
</comment>
<reference evidence="1" key="1">
    <citation type="submission" date="2023-07" db="EMBL/GenBank/DDBJ databases">
        <title>Chromosome-level genome assembly of Artemia franciscana.</title>
        <authorList>
            <person name="Jo E."/>
        </authorList>
    </citation>
    <scope>NUCLEOTIDE SEQUENCE</scope>
    <source>
        <tissue evidence="1">Whole body</tissue>
    </source>
</reference>
<feature type="non-terminal residue" evidence="1">
    <location>
        <position position="1"/>
    </location>
</feature>
<sequence>FLARSICSKLILSDKDTKRVSTILLKEIENGLHKKTNKTADIKCYFRNSPNDK</sequence>
<dbReference type="Proteomes" id="UP001187531">
    <property type="component" value="Unassembled WGS sequence"/>
</dbReference>